<protein>
    <submittedName>
        <fullName evidence="2">Endoglucanase</fullName>
    </submittedName>
</protein>
<feature type="region of interest" description="Disordered" evidence="1">
    <location>
        <begin position="28"/>
        <end position="50"/>
    </location>
</feature>
<name>A0AAV4DAC9_9GAST</name>
<dbReference type="Proteomes" id="UP000735302">
    <property type="component" value="Unassembled WGS sequence"/>
</dbReference>
<keyword evidence="3" id="KW-1185">Reference proteome</keyword>
<evidence type="ECO:0000256" key="1">
    <source>
        <dbReference type="SAM" id="MobiDB-lite"/>
    </source>
</evidence>
<feature type="compositionally biased region" description="Polar residues" evidence="1">
    <location>
        <begin position="28"/>
        <end position="37"/>
    </location>
</feature>
<dbReference type="AlphaFoldDB" id="A0AAV4DAC9"/>
<reference evidence="2 3" key="1">
    <citation type="journal article" date="2021" name="Elife">
        <title>Chloroplast acquisition without the gene transfer in kleptoplastic sea slugs, Plakobranchus ocellatus.</title>
        <authorList>
            <person name="Maeda T."/>
            <person name="Takahashi S."/>
            <person name="Yoshida T."/>
            <person name="Shimamura S."/>
            <person name="Takaki Y."/>
            <person name="Nagai Y."/>
            <person name="Toyoda A."/>
            <person name="Suzuki Y."/>
            <person name="Arimoto A."/>
            <person name="Ishii H."/>
            <person name="Satoh N."/>
            <person name="Nishiyama T."/>
            <person name="Hasebe M."/>
            <person name="Maruyama T."/>
            <person name="Minagawa J."/>
            <person name="Obokata J."/>
            <person name="Shigenobu S."/>
        </authorList>
    </citation>
    <scope>NUCLEOTIDE SEQUENCE [LARGE SCALE GENOMIC DNA]</scope>
</reference>
<comment type="caution">
    <text evidence="2">The sequence shown here is derived from an EMBL/GenBank/DDBJ whole genome shotgun (WGS) entry which is preliminary data.</text>
</comment>
<gene>
    <name evidence="2" type="ORF">PoB_006749200</name>
</gene>
<evidence type="ECO:0000313" key="3">
    <source>
        <dbReference type="Proteomes" id="UP000735302"/>
    </source>
</evidence>
<organism evidence="2 3">
    <name type="scientific">Plakobranchus ocellatus</name>
    <dbReference type="NCBI Taxonomy" id="259542"/>
    <lineage>
        <taxon>Eukaryota</taxon>
        <taxon>Metazoa</taxon>
        <taxon>Spiralia</taxon>
        <taxon>Lophotrochozoa</taxon>
        <taxon>Mollusca</taxon>
        <taxon>Gastropoda</taxon>
        <taxon>Heterobranchia</taxon>
        <taxon>Euthyneura</taxon>
        <taxon>Panpulmonata</taxon>
        <taxon>Sacoglossa</taxon>
        <taxon>Placobranchoidea</taxon>
        <taxon>Plakobranchidae</taxon>
        <taxon>Plakobranchus</taxon>
    </lineage>
</organism>
<accession>A0AAV4DAC9</accession>
<sequence>MGDSQRTKWLLSRPLCALYMNSAVQEVTGSESATTGQHAEPSQPRLRRDDEDMRSVLNFFSQKDPFTCDETLRSISTCVTADQPVNSD</sequence>
<dbReference type="EMBL" id="BLXT01007646">
    <property type="protein sequence ID" value="GFO40987.1"/>
    <property type="molecule type" value="Genomic_DNA"/>
</dbReference>
<proteinExistence type="predicted"/>
<evidence type="ECO:0000313" key="2">
    <source>
        <dbReference type="EMBL" id="GFO40987.1"/>
    </source>
</evidence>